<reference evidence="1 2" key="1">
    <citation type="submission" date="2015-12" db="EMBL/GenBank/DDBJ databases">
        <title>Complete genome of Roseateles depolymerans KCTC 42856.</title>
        <authorList>
            <person name="Kim K.M."/>
        </authorList>
    </citation>
    <scope>NUCLEOTIDE SEQUENCE [LARGE SCALE GENOMIC DNA]</scope>
    <source>
        <strain evidence="1 2">KCTC 42856</strain>
    </source>
</reference>
<dbReference type="STRING" id="76731.RD2015_194"/>
<dbReference type="SUPFAM" id="SSF52540">
    <property type="entry name" value="P-loop containing nucleoside triphosphate hydrolases"/>
    <property type="match status" value="1"/>
</dbReference>
<dbReference type="Pfam" id="PF07728">
    <property type="entry name" value="AAA_5"/>
    <property type="match status" value="1"/>
</dbReference>
<dbReference type="Proteomes" id="UP000060699">
    <property type="component" value="Chromosome"/>
</dbReference>
<dbReference type="InterPro" id="IPR027417">
    <property type="entry name" value="P-loop_NTPase"/>
</dbReference>
<dbReference type="PATRIC" id="fig|76731.3.peg.197"/>
<dbReference type="PANTHER" id="PTHR42759">
    <property type="entry name" value="MOXR FAMILY PROTEIN"/>
    <property type="match status" value="1"/>
</dbReference>
<organism evidence="1 2">
    <name type="scientific">Roseateles depolymerans</name>
    <dbReference type="NCBI Taxonomy" id="76731"/>
    <lineage>
        <taxon>Bacteria</taxon>
        <taxon>Pseudomonadati</taxon>
        <taxon>Pseudomonadota</taxon>
        <taxon>Betaproteobacteria</taxon>
        <taxon>Burkholderiales</taxon>
        <taxon>Sphaerotilaceae</taxon>
        <taxon>Roseateles</taxon>
    </lineage>
</organism>
<name>A0A0U3MXK9_9BURK</name>
<gene>
    <name evidence="1" type="ORF">RD2015_194</name>
</gene>
<accession>A0A0U3MXK9</accession>
<keyword evidence="2" id="KW-1185">Reference proteome</keyword>
<sequence>MHSTVTLSIKQIHELLLNVAPVRPVFIWGPPGVGKSSLVEQFASSLGLECVALLGSQLAPEDLIGIPKIEGAVSRFYPPSMIVRDREFVLFIDELNIASPEIQKAFYSLILDKRIGEYRLPEGSIIIGAGNRAHDAALAKQMPSALVNRMVHVHLRASHREWLEWAEANAIHRWVLDYVRSRPSQLSTDVPPAKEEPFSTPRSWHAVSDALHAFGEDISPDHLDALLFGSLTRDHAVGFKAFLKQIRNQFSVHKILKGEETWPSAAEDRDLTYFLTQSLRDLLVKELPDRETQLSRESRELAQSAKLALKSLARIDGELAQLVLTDNDAGDRVPDWFVLDIAKELPRLLQQRTPDGQQK</sequence>
<dbReference type="EMBL" id="CP013729">
    <property type="protein sequence ID" value="ALV04699.1"/>
    <property type="molecule type" value="Genomic_DNA"/>
</dbReference>
<proteinExistence type="predicted"/>
<evidence type="ECO:0000313" key="2">
    <source>
        <dbReference type="Proteomes" id="UP000060699"/>
    </source>
</evidence>
<dbReference type="RefSeq" id="WP_058933295.1">
    <property type="nucleotide sequence ID" value="NZ_CP013729.1"/>
</dbReference>
<dbReference type="GO" id="GO:0016887">
    <property type="term" value="F:ATP hydrolysis activity"/>
    <property type="evidence" value="ECO:0007669"/>
    <property type="project" value="InterPro"/>
</dbReference>
<protein>
    <submittedName>
        <fullName evidence="1">AAA domain (Dynein-related subfamily)</fullName>
    </submittedName>
</protein>
<dbReference type="GO" id="GO:0005524">
    <property type="term" value="F:ATP binding"/>
    <property type="evidence" value="ECO:0007669"/>
    <property type="project" value="InterPro"/>
</dbReference>
<dbReference type="AlphaFoldDB" id="A0A0U3MXK9"/>
<dbReference type="CDD" id="cd00009">
    <property type="entry name" value="AAA"/>
    <property type="match status" value="1"/>
</dbReference>
<dbReference type="Gene3D" id="3.40.50.300">
    <property type="entry name" value="P-loop containing nucleotide triphosphate hydrolases"/>
    <property type="match status" value="1"/>
</dbReference>
<dbReference type="InterPro" id="IPR050764">
    <property type="entry name" value="CbbQ/NirQ/NorQ/GpvN"/>
</dbReference>
<dbReference type="KEGG" id="rdp:RD2015_194"/>
<evidence type="ECO:0000313" key="1">
    <source>
        <dbReference type="EMBL" id="ALV04699.1"/>
    </source>
</evidence>
<dbReference type="InterPro" id="IPR011704">
    <property type="entry name" value="ATPase_dyneun-rel_AAA"/>
</dbReference>
<dbReference type="PANTHER" id="PTHR42759:SF1">
    <property type="entry name" value="MAGNESIUM-CHELATASE SUBUNIT CHLD"/>
    <property type="match status" value="1"/>
</dbReference>
<dbReference type="OrthoDB" id="9808317at2"/>